<gene>
    <name evidence="1" type="ORF">MCOR_56535</name>
</gene>
<reference evidence="1 2" key="1">
    <citation type="submission" date="2020-06" db="EMBL/GenBank/DDBJ databases">
        <authorList>
            <person name="Li R."/>
            <person name="Bekaert M."/>
        </authorList>
    </citation>
    <scope>NUCLEOTIDE SEQUENCE [LARGE SCALE GENOMIC DNA]</scope>
    <source>
        <strain evidence="2">wild</strain>
    </source>
</reference>
<protein>
    <submittedName>
        <fullName evidence="1">Uncharacterized protein</fullName>
    </submittedName>
</protein>
<dbReference type="Proteomes" id="UP000507470">
    <property type="component" value="Unassembled WGS sequence"/>
</dbReference>
<accession>A0A6J8EVR1</accession>
<dbReference type="AlphaFoldDB" id="A0A6J8EVR1"/>
<proteinExistence type="predicted"/>
<organism evidence="1 2">
    <name type="scientific">Mytilus coruscus</name>
    <name type="common">Sea mussel</name>
    <dbReference type="NCBI Taxonomy" id="42192"/>
    <lineage>
        <taxon>Eukaryota</taxon>
        <taxon>Metazoa</taxon>
        <taxon>Spiralia</taxon>
        <taxon>Lophotrochozoa</taxon>
        <taxon>Mollusca</taxon>
        <taxon>Bivalvia</taxon>
        <taxon>Autobranchia</taxon>
        <taxon>Pteriomorphia</taxon>
        <taxon>Mytilida</taxon>
        <taxon>Mytiloidea</taxon>
        <taxon>Mytilidae</taxon>
        <taxon>Mytilinae</taxon>
        <taxon>Mytilus</taxon>
    </lineage>
</organism>
<keyword evidence="2" id="KW-1185">Reference proteome</keyword>
<sequence length="198" mass="21395">MIFRKIEIIYRVAFRRSSGSHSCDENSIANGTLSTGEGSLVCQSGCLCTITAMSYCCTDFSTTEDWTTGIRSVKYTFPVSNGGNGGWRKLDDTCSSCRSNQSKPDDPLTTIIPNGEVSTGLLAGLAVGGLALFRVTAFAIARCLCCCKSAQVWANSKKPERSKINTNVNSDNFKCFDDKGEYVSAIPAKSHAFSNDIY</sequence>
<evidence type="ECO:0000313" key="1">
    <source>
        <dbReference type="EMBL" id="CAC5424647.1"/>
    </source>
</evidence>
<dbReference type="EMBL" id="CACVKT020010048">
    <property type="protein sequence ID" value="CAC5424647.1"/>
    <property type="molecule type" value="Genomic_DNA"/>
</dbReference>
<evidence type="ECO:0000313" key="2">
    <source>
        <dbReference type="Proteomes" id="UP000507470"/>
    </source>
</evidence>
<dbReference type="OrthoDB" id="10063988at2759"/>
<name>A0A6J8EVR1_MYTCO</name>